<protein>
    <submittedName>
        <fullName evidence="2">Hypothetical_protein</fullName>
    </submittedName>
</protein>
<feature type="coiled-coil region" evidence="1">
    <location>
        <begin position="113"/>
        <end position="256"/>
    </location>
</feature>
<keyword evidence="1" id="KW-0175">Coiled coil</keyword>
<evidence type="ECO:0000256" key="1">
    <source>
        <dbReference type="SAM" id="Coils"/>
    </source>
</evidence>
<feature type="coiled-coil region" evidence="1">
    <location>
        <begin position="312"/>
        <end position="374"/>
    </location>
</feature>
<organism evidence="2 3">
    <name type="scientific">Hexamita inflata</name>
    <dbReference type="NCBI Taxonomy" id="28002"/>
    <lineage>
        <taxon>Eukaryota</taxon>
        <taxon>Metamonada</taxon>
        <taxon>Diplomonadida</taxon>
        <taxon>Hexamitidae</taxon>
        <taxon>Hexamitinae</taxon>
        <taxon>Hexamita</taxon>
    </lineage>
</organism>
<dbReference type="EMBL" id="CAXDID020000001">
    <property type="protein sequence ID" value="CAL5970358.1"/>
    <property type="molecule type" value="Genomic_DNA"/>
</dbReference>
<name>A0ABP1GE66_9EUKA</name>
<feature type="coiled-coil region" evidence="1">
    <location>
        <begin position="493"/>
        <end position="684"/>
    </location>
</feature>
<gene>
    <name evidence="2" type="ORF">HINF_LOCUS298</name>
</gene>
<sequence>MSDIAQKLRDDVSNILIMYSSYSINMSQIQHYFANDGSNRDEITNKHSLELIEKLNNYRKSQQLTPINFCIYIQEAIQHSSLIGDNLIDRNTSQANLLKYNSFNQSSPQVSHLDDKAKTIIELQQQLKDLKELYQSKQLEYTAQADLLKQQIQDLQKMSSEQLSSLSQITLSQKETEIQNQQLKLQLITQQQEAESQIKQLQCHLDEKSKEMVIYQEQIKQFRQQLQEYNNQKSEMRKLQESYNNLSIQQTRTQQELYQVNIELKQKANMISIKDEKITKIATQQCPTNFESPAQMQQWKLAQQVQENLFQIGNLQLDLRHARAENESLRETIVIKEQKIDRVASYVSDTQKLLEAKQHQLTTVQDQLQAAELQFTDKKAAYISQICQLQTDNQSLSLSVQDLQKQLKTHLQIEKSLQSQLQIELRLLDESNKKALTLQNQSFTQQLNANLTQITYLNQEIIQIREKMLKQASELKLQENETLQRERLIFQLKENFNKEIQSIQNQNAQKLKLQNEMNQKMAQTQNKLFQKTTNIKEVQQKTEELNDAKHLIQELEKNLGVKNVQINQYINQRKELEDKMFKMGVENENLKSKISTIQNTDEILVVNNQLKLQLQQQTLMVQQLTTKLEAMTEQNTLKTQQVAERDIWIKQLQTLKPENQIQQIENFKKDQKQKEGIIRHLKEQLEEAEIYNQFITRAKTERQVVRGPLKAIK</sequence>
<evidence type="ECO:0000313" key="3">
    <source>
        <dbReference type="Proteomes" id="UP001642409"/>
    </source>
</evidence>
<comment type="caution">
    <text evidence="2">The sequence shown here is derived from an EMBL/GenBank/DDBJ whole genome shotgun (WGS) entry which is preliminary data.</text>
</comment>
<reference evidence="2 3" key="1">
    <citation type="submission" date="2024-07" db="EMBL/GenBank/DDBJ databases">
        <authorList>
            <person name="Akdeniz Z."/>
        </authorList>
    </citation>
    <scope>NUCLEOTIDE SEQUENCE [LARGE SCALE GENOMIC DNA]</scope>
</reference>
<keyword evidence="3" id="KW-1185">Reference proteome</keyword>
<accession>A0ABP1GE66</accession>
<dbReference type="Proteomes" id="UP001642409">
    <property type="component" value="Unassembled WGS sequence"/>
</dbReference>
<proteinExistence type="predicted"/>
<evidence type="ECO:0000313" key="2">
    <source>
        <dbReference type="EMBL" id="CAL5970358.1"/>
    </source>
</evidence>